<evidence type="ECO:0000256" key="3">
    <source>
        <dbReference type="ARBA" id="ARBA00006027"/>
    </source>
</evidence>
<dbReference type="GO" id="GO:0030599">
    <property type="term" value="F:pectinesterase activity"/>
    <property type="evidence" value="ECO:0007669"/>
    <property type="project" value="UniProtKB-UniRule"/>
</dbReference>
<evidence type="ECO:0000313" key="10">
    <source>
        <dbReference type="EMBL" id="SPC78131.1"/>
    </source>
</evidence>
<dbReference type="Pfam" id="PF04043">
    <property type="entry name" value="PMEI"/>
    <property type="match status" value="1"/>
</dbReference>
<evidence type="ECO:0000256" key="7">
    <source>
        <dbReference type="ARBA" id="ARBA00023085"/>
    </source>
</evidence>
<dbReference type="Gene3D" id="2.160.20.10">
    <property type="entry name" value="Single-stranded right-handed beta-helix, Pectin lyase-like"/>
    <property type="match status" value="1"/>
</dbReference>
<dbReference type="InterPro" id="IPR035513">
    <property type="entry name" value="Invertase/methylesterase_inhib"/>
</dbReference>
<dbReference type="AlphaFoldDB" id="A0A2N9ETX0"/>
<dbReference type="SUPFAM" id="SSF101148">
    <property type="entry name" value="Plant invertase/pectin methylesterase inhibitor"/>
    <property type="match status" value="1"/>
</dbReference>
<evidence type="ECO:0000256" key="4">
    <source>
        <dbReference type="ARBA" id="ARBA00007786"/>
    </source>
</evidence>
<gene>
    <name evidence="10" type="ORF">FSB_LOCUS6013</name>
</gene>
<evidence type="ECO:0000256" key="5">
    <source>
        <dbReference type="ARBA" id="ARBA00022512"/>
    </source>
</evidence>
<comment type="function">
    <text evidence="8">Acts in the modification of cell walls via demethylesterification of cell wall pectin.</text>
</comment>
<keyword evidence="8" id="KW-0964">Secreted</keyword>
<dbReference type="PANTHER" id="PTHR31707">
    <property type="entry name" value="PECTINESTERASE"/>
    <property type="match status" value="1"/>
</dbReference>
<reference evidence="10" key="1">
    <citation type="submission" date="2018-02" db="EMBL/GenBank/DDBJ databases">
        <authorList>
            <person name="Cohen D.B."/>
            <person name="Kent A.D."/>
        </authorList>
    </citation>
    <scope>NUCLEOTIDE SEQUENCE</scope>
</reference>
<dbReference type="UniPathway" id="UPA00545">
    <property type="reaction ID" value="UER00823"/>
</dbReference>
<feature type="domain" description="Pectinesterase inhibitor" evidence="9">
    <location>
        <begin position="1"/>
        <end position="101"/>
    </location>
</feature>
<dbReference type="EC" id="3.1.1.11" evidence="8"/>
<organism evidence="10">
    <name type="scientific">Fagus sylvatica</name>
    <name type="common">Beechnut</name>
    <dbReference type="NCBI Taxonomy" id="28930"/>
    <lineage>
        <taxon>Eukaryota</taxon>
        <taxon>Viridiplantae</taxon>
        <taxon>Streptophyta</taxon>
        <taxon>Embryophyta</taxon>
        <taxon>Tracheophyta</taxon>
        <taxon>Spermatophyta</taxon>
        <taxon>Magnoliopsida</taxon>
        <taxon>eudicotyledons</taxon>
        <taxon>Gunneridae</taxon>
        <taxon>Pentapetalae</taxon>
        <taxon>rosids</taxon>
        <taxon>fabids</taxon>
        <taxon>Fagales</taxon>
        <taxon>Fagaceae</taxon>
        <taxon>Fagus</taxon>
    </lineage>
</organism>
<name>A0A2N9ETX0_FAGSY</name>
<comment type="catalytic activity">
    <reaction evidence="8">
        <text>[(1-&gt;4)-alpha-D-galacturonosyl methyl ester](n) + n H2O = [(1-&gt;4)-alpha-D-galacturonosyl](n) + n methanol + n H(+)</text>
        <dbReference type="Rhea" id="RHEA:22380"/>
        <dbReference type="Rhea" id="RHEA-COMP:14570"/>
        <dbReference type="Rhea" id="RHEA-COMP:14573"/>
        <dbReference type="ChEBI" id="CHEBI:15377"/>
        <dbReference type="ChEBI" id="CHEBI:15378"/>
        <dbReference type="ChEBI" id="CHEBI:17790"/>
        <dbReference type="ChEBI" id="CHEBI:140522"/>
        <dbReference type="ChEBI" id="CHEBI:140523"/>
        <dbReference type="EC" id="3.1.1.11"/>
    </reaction>
</comment>
<comment type="similarity">
    <text evidence="3">In the N-terminal section; belongs to the PMEI family.</text>
</comment>
<keyword evidence="6 8" id="KW-0378">Hydrolase</keyword>
<comment type="similarity">
    <text evidence="4">In the C-terminal section; belongs to the pectinesterase family.</text>
</comment>
<dbReference type="InterPro" id="IPR012334">
    <property type="entry name" value="Pectin_lyas_fold"/>
</dbReference>
<keyword evidence="5 8" id="KW-0134">Cell wall</keyword>
<comment type="subcellular location">
    <subcellularLocation>
        <location evidence="1 8">Secreted</location>
        <location evidence="1 8">Cell wall</location>
    </subcellularLocation>
</comment>
<dbReference type="InterPro" id="IPR006501">
    <property type="entry name" value="Pectinesterase_inhib_dom"/>
</dbReference>
<dbReference type="FunFam" id="2.160.20.10:FF:000001">
    <property type="entry name" value="Pectinesterase"/>
    <property type="match status" value="1"/>
</dbReference>
<evidence type="ECO:0000256" key="6">
    <source>
        <dbReference type="ARBA" id="ARBA00022801"/>
    </source>
</evidence>
<keyword evidence="7 8" id="KW-0063">Aspartyl esterase</keyword>
<dbReference type="CDD" id="cd15798">
    <property type="entry name" value="PMEI-like_3"/>
    <property type="match status" value="1"/>
</dbReference>
<dbReference type="InterPro" id="IPR011050">
    <property type="entry name" value="Pectin_lyase_fold/virulence"/>
</dbReference>
<keyword evidence="8" id="KW-0961">Cell wall biogenesis/degradation</keyword>
<dbReference type="GO" id="GO:0045490">
    <property type="term" value="P:pectin catabolic process"/>
    <property type="evidence" value="ECO:0007669"/>
    <property type="project" value="UniProtKB-UniRule"/>
</dbReference>
<dbReference type="Gene3D" id="1.20.140.40">
    <property type="entry name" value="Invertase/pectin methylesterase inhibitor family protein"/>
    <property type="match status" value="1"/>
</dbReference>
<dbReference type="PROSITE" id="PS00800">
    <property type="entry name" value="PECTINESTERASE_1"/>
    <property type="match status" value="1"/>
</dbReference>
<dbReference type="InterPro" id="IPR018040">
    <property type="entry name" value="Pectinesterase_Tyr_AS"/>
</dbReference>
<dbReference type="InterPro" id="IPR000070">
    <property type="entry name" value="Pectinesterase_cat"/>
</dbReference>
<proteinExistence type="inferred from homology"/>
<dbReference type="SUPFAM" id="SSF51126">
    <property type="entry name" value="Pectin lyase-like"/>
    <property type="match status" value="1"/>
</dbReference>
<dbReference type="GO" id="GO:0004857">
    <property type="term" value="F:enzyme inhibitor activity"/>
    <property type="evidence" value="ECO:0007669"/>
    <property type="project" value="InterPro"/>
</dbReference>
<accession>A0A2N9ETX0</accession>
<dbReference type="EMBL" id="OIVN01000313">
    <property type="protein sequence ID" value="SPC78131.1"/>
    <property type="molecule type" value="Genomic_DNA"/>
</dbReference>
<comment type="pathway">
    <text evidence="2 8">Glycan metabolism; pectin degradation; 2-dehydro-3-deoxy-D-gluconate from pectin: step 1/5.</text>
</comment>
<dbReference type="GO" id="GO:0042545">
    <property type="term" value="P:cell wall modification"/>
    <property type="evidence" value="ECO:0007669"/>
    <property type="project" value="UniProtKB-UniRule"/>
</dbReference>
<evidence type="ECO:0000259" key="9">
    <source>
        <dbReference type="SMART" id="SM00856"/>
    </source>
</evidence>
<sequence length="450" mass="48893">MDKAIESQRLISAMDLNLFNERAKLAWNDCLELYEDTINQLNRSIIGSNTPTDALTWLSASIANQQTCQNGFNDFNLSSSLQYFPNTLSNFSKLLSNTLAVNKALASSSTMLHSKQIGGRRLLLSDGFPTWVSASDRKLLQSSPKADIVVAQDGSGNYKTISQAVASASNSGRFVIYVKAGVYKENVQIKKSNIMLIGDGIDATIVTGSKSVGGGSTTFMSATVAISGDRFIARDITFENTAGPQKHQAVALRSGSDLSIFYKCSFKGYQDTLYVYSQRQFYRDCDIYGTQDFIFGDAVVVLQSCNIYVRKPLSGQKNTITAQARTDPNENTGIIIHNSRVAAAGNLGSVQTFLGRPWQKYSRTVFMKSSLDGLIDPAGWYPWNGNFALSTLYYAEYMNTGSGAGTSGRVRWPGYHVITSPAVAGKFTVGNFLAGNSWIAGTGVPFVDGL</sequence>
<dbReference type="Pfam" id="PF01095">
    <property type="entry name" value="Pectinesterase"/>
    <property type="match status" value="1"/>
</dbReference>
<evidence type="ECO:0000256" key="2">
    <source>
        <dbReference type="ARBA" id="ARBA00005184"/>
    </source>
</evidence>
<protein>
    <recommendedName>
        <fullName evidence="8">Pectinesterase</fullName>
        <ecNumber evidence="8">3.1.1.11</ecNumber>
    </recommendedName>
</protein>
<dbReference type="NCBIfam" id="TIGR01614">
    <property type="entry name" value="PME_inhib"/>
    <property type="match status" value="1"/>
</dbReference>
<evidence type="ECO:0000256" key="8">
    <source>
        <dbReference type="RuleBase" id="RU000589"/>
    </source>
</evidence>
<dbReference type="SMART" id="SM00856">
    <property type="entry name" value="PMEI"/>
    <property type="match status" value="1"/>
</dbReference>
<evidence type="ECO:0000256" key="1">
    <source>
        <dbReference type="ARBA" id="ARBA00004191"/>
    </source>
</evidence>